<dbReference type="Proteomes" id="UP000824169">
    <property type="component" value="Unassembled WGS sequence"/>
</dbReference>
<dbReference type="Pfam" id="PF01841">
    <property type="entry name" value="Transglut_core"/>
    <property type="match status" value="1"/>
</dbReference>
<keyword evidence="1" id="KW-1133">Transmembrane helix</keyword>
<dbReference type="Gene3D" id="3.10.620.30">
    <property type="match status" value="1"/>
</dbReference>
<feature type="transmembrane region" description="Helical" evidence="1">
    <location>
        <begin position="20"/>
        <end position="38"/>
    </location>
</feature>
<evidence type="ECO:0000313" key="3">
    <source>
        <dbReference type="EMBL" id="HIV26071.1"/>
    </source>
</evidence>
<reference evidence="3" key="2">
    <citation type="journal article" date="2021" name="PeerJ">
        <title>Extensive microbial diversity within the chicken gut microbiome revealed by metagenomics and culture.</title>
        <authorList>
            <person name="Gilroy R."/>
            <person name="Ravi A."/>
            <person name="Getino M."/>
            <person name="Pursley I."/>
            <person name="Horton D.L."/>
            <person name="Alikhan N.F."/>
            <person name="Baker D."/>
            <person name="Gharbi K."/>
            <person name="Hall N."/>
            <person name="Watson M."/>
            <person name="Adriaenssens E.M."/>
            <person name="Foster-Nyarko E."/>
            <person name="Jarju S."/>
            <person name="Secka A."/>
            <person name="Antonio M."/>
            <person name="Oren A."/>
            <person name="Chaudhuri R.R."/>
            <person name="La Ragione R."/>
            <person name="Hildebrand F."/>
            <person name="Pallen M.J."/>
        </authorList>
    </citation>
    <scope>NUCLEOTIDE SEQUENCE</scope>
    <source>
        <strain evidence="3">CHK188-20938</strain>
    </source>
</reference>
<dbReference type="SUPFAM" id="SSF54001">
    <property type="entry name" value="Cysteine proteinases"/>
    <property type="match status" value="1"/>
</dbReference>
<sequence length="720" mass="80930">MEKTAVIWSKQNKEKKFRAAELFLISAAAGGFLLFFRSLEGLHFQLWLCLPPVLLCPWILARIGRMERKRRRLAAGCAGAAACLLPVLVPALREQLRMVLEQLRGRPGTGAAADGAVLYLSLLFAALVFLLEIRAGLHWPLYVLTTAYLLLAPFLGIFPGMATVFLFCIFQISFWVLQGGPRLSMAGLLSLLFAAALLLVQLNPEWFYQAAFAAEGYVQRTVKRMQGSPVQVNDGTVSRGNLYPTGEEKLEISSATRPEETVYLKSFSGGAYENGVWQPAQEEEVYERMEDNTLHWGEYESWIPGMLENMYFMLSLDIRWEEVQHAAALQIRNLDSSDDNTYVPYLSMRGRMTNLGEGVSLYFYQPRSEMEVDWDAIPESYRMYAEWYREAQQAYEKEIQQEYTRVPEAGTERLSSLCRENPLESLEEITAFILQILGEMHYTRTPGLFPLNQDPAEYFLFEGREGYCQHFASAAVLIYRFYGIPARYAAGYAVPASDFEQEADGSWSASVTDEEAHAWPEIFMEDYGWMPVEVSPSGDGGTPSYAGLDLSLLEQFSKPGRFRTGALSAQPAEAAPTKAFSGAGDGGTADFLILAELFLLGLVVLAALLFLKGEFQRPAVSHMDAREIFTLLRQALRAAGKLKKAGGDGREFLMCPDEAVPGLDGKEVENLLEIVREEAYSGHSAEKGKEARMLYRKAVKALYEKLPFWKKIYFRWKGFL</sequence>
<keyword evidence="1" id="KW-0472">Membrane</keyword>
<feature type="transmembrane region" description="Helical" evidence="1">
    <location>
        <begin position="182"/>
        <end position="200"/>
    </location>
</feature>
<organism evidence="3 4">
    <name type="scientific">Candidatus Scatomonas pullistercoris</name>
    <dbReference type="NCBI Taxonomy" id="2840920"/>
    <lineage>
        <taxon>Bacteria</taxon>
        <taxon>Bacillati</taxon>
        <taxon>Bacillota</taxon>
        <taxon>Clostridia</taxon>
        <taxon>Lachnospirales</taxon>
        <taxon>Lachnospiraceae</taxon>
        <taxon>Lachnospiraceae incertae sedis</taxon>
        <taxon>Candidatus Scatomonas</taxon>
    </lineage>
</organism>
<proteinExistence type="predicted"/>
<dbReference type="InterPro" id="IPR052901">
    <property type="entry name" value="Bact_TGase-like"/>
</dbReference>
<dbReference type="EMBL" id="DVOO01000029">
    <property type="protein sequence ID" value="HIV26071.1"/>
    <property type="molecule type" value="Genomic_DNA"/>
</dbReference>
<name>A0A9D1P3U6_9FIRM</name>
<reference evidence="3" key="1">
    <citation type="submission" date="2020-10" db="EMBL/GenBank/DDBJ databases">
        <authorList>
            <person name="Gilroy R."/>
        </authorList>
    </citation>
    <scope>NUCLEOTIDE SEQUENCE</scope>
    <source>
        <strain evidence="3">CHK188-20938</strain>
    </source>
</reference>
<dbReference type="SMART" id="SM00460">
    <property type="entry name" value="TGc"/>
    <property type="match status" value="1"/>
</dbReference>
<dbReference type="PANTHER" id="PTHR42736:SF1">
    <property type="entry name" value="PROTEIN-GLUTAMINE GAMMA-GLUTAMYLTRANSFERASE"/>
    <property type="match status" value="1"/>
</dbReference>
<evidence type="ECO:0000259" key="2">
    <source>
        <dbReference type="SMART" id="SM00460"/>
    </source>
</evidence>
<dbReference type="PANTHER" id="PTHR42736">
    <property type="entry name" value="PROTEIN-GLUTAMINE GAMMA-GLUTAMYLTRANSFERASE"/>
    <property type="match status" value="1"/>
</dbReference>
<accession>A0A9D1P3U6</accession>
<feature type="domain" description="Transglutaminase-like" evidence="2">
    <location>
        <begin position="460"/>
        <end position="536"/>
    </location>
</feature>
<protein>
    <submittedName>
        <fullName evidence="3">Transglutaminase domain-containing protein</fullName>
    </submittedName>
</protein>
<keyword evidence="1" id="KW-0812">Transmembrane</keyword>
<dbReference type="InterPro" id="IPR038765">
    <property type="entry name" value="Papain-like_cys_pep_sf"/>
</dbReference>
<dbReference type="InterPro" id="IPR002931">
    <property type="entry name" value="Transglutaminase-like"/>
</dbReference>
<evidence type="ECO:0000313" key="4">
    <source>
        <dbReference type="Proteomes" id="UP000824169"/>
    </source>
</evidence>
<comment type="caution">
    <text evidence="3">The sequence shown here is derived from an EMBL/GenBank/DDBJ whole genome shotgun (WGS) entry which is preliminary data.</text>
</comment>
<dbReference type="AlphaFoldDB" id="A0A9D1P3U6"/>
<feature type="transmembrane region" description="Helical" evidence="1">
    <location>
        <begin position="591"/>
        <end position="611"/>
    </location>
</feature>
<evidence type="ECO:0000256" key="1">
    <source>
        <dbReference type="SAM" id="Phobius"/>
    </source>
</evidence>
<gene>
    <name evidence="3" type="ORF">IAB71_09905</name>
</gene>
<feature type="transmembrane region" description="Helical" evidence="1">
    <location>
        <begin position="143"/>
        <end position="176"/>
    </location>
</feature>
<feature type="transmembrane region" description="Helical" evidence="1">
    <location>
        <begin position="112"/>
        <end position="131"/>
    </location>
</feature>
<feature type="transmembrane region" description="Helical" evidence="1">
    <location>
        <begin position="44"/>
        <end position="61"/>
    </location>
</feature>